<keyword evidence="2" id="KW-1185">Reference proteome</keyword>
<proteinExistence type="predicted"/>
<dbReference type="CDD" id="cd03801">
    <property type="entry name" value="GT4_PimA-like"/>
    <property type="match status" value="1"/>
</dbReference>
<dbReference type="PANTHER" id="PTHR45947">
    <property type="entry name" value="SULFOQUINOVOSYL TRANSFERASE SQD2"/>
    <property type="match status" value="1"/>
</dbReference>
<dbReference type="InterPro" id="IPR050194">
    <property type="entry name" value="Glycosyltransferase_grp1"/>
</dbReference>
<dbReference type="RefSeq" id="WP_192149574.1">
    <property type="nucleotide sequence ID" value="NZ_JACYXI010000013.1"/>
</dbReference>
<dbReference type="Proteomes" id="UP000632063">
    <property type="component" value="Unassembled WGS sequence"/>
</dbReference>
<evidence type="ECO:0000313" key="1">
    <source>
        <dbReference type="EMBL" id="MBD8893446.1"/>
    </source>
</evidence>
<evidence type="ECO:0000313" key="2">
    <source>
        <dbReference type="Proteomes" id="UP000632063"/>
    </source>
</evidence>
<dbReference type="PANTHER" id="PTHR45947:SF3">
    <property type="entry name" value="SULFOQUINOVOSYL TRANSFERASE SQD2"/>
    <property type="match status" value="1"/>
</dbReference>
<dbReference type="EMBL" id="JACYXI010000013">
    <property type="protein sequence ID" value="MBD8893446.1"/>
    <property type="molecule type" value="Genomic_DNA"/>
</dbReference>
<accession>A0ABR9CRE5</accession>
<organism evidence="1 2">
    <name type="scientific">Roseibium litorale</name>
    <dbReference type="NCBI Taxonomy" id="2803841"/>
    <lineage>
        <taxon>Bacteria</taxon>
        <taxon>Pseudomonadati</taxon>
        <taxon>Pseudomonadota</taxon>
        <taxon>Alphaproteobacteria</taxon>
        <taxon>Hyphomicrobiales</taxon>
        <taxon>Stappiaceae</taxon>
        <taxon>Roseibium</taxon>
    </lineage>
</organism>
<gene>
    <name evidence="1" type="ORF">IG616_18020</name>
</gene>
<dbReference type="Pfam" id="PF13692">
    <property type="entry name" value="Glyco_trans_1_4"/>
    <property type="match status" value="1"/>
</dbReference>
<sequence>MKIAFTAPMKPLDDPVPSGDRTMGRLIVQALELGGHEVRVASRFRTWVKEGGDAAILTRETEGLSEADRITREWEAEGYRPDVFLTYHLYHKAPDWIGPALADRFNLPYAIIEASRAPKRQTGPWALGFRAADDALARADVVGALHHADAECLGAVLQRDRLKILLPFLDTLPFETAADLVIKHHKAPKLLAAGMMREGDKTRSYEVLADALSRCMDLDWSLTVIGDGPNRAYVESLFPPERTSFLGALPPEQMPQHYAAHDLFVWPAIREAFGFVFLEAQASGLGVVAGSTFGVPDIVQDGKTGLLAPEGDAEAFAAHLRALIPDPARIEQLGEEAARHIRFRHTLEMGCARLNAFLETALDNRWQRSTAPRRPHQSSGQPL</sequence>
<dbReference type="SUPFAM" id="SSF53756">
    <property type="entry name" value="UDP-Glycosyltransferase/glycogen phosphorylase"/>
    <property type="match status" value="1"/>
</dbReference>
<protein>
    <submittedName>
        <fullName evidence="1">Glycosyltransferase</fullName>
    </submittedName>
</protein>
<reference evidence="2" key="1">
    <citation type="submission" date="2020-09" db="EMBL/GenBank/DDBJ databases">
        <title>The genome sequence of strain Labrenzia suaedae 4C16A.</title>
        <authorList>
            <person name="Liu Y."/>
        </authorList>
    </citation>
    <scope>NUCLEOTIDE SEQUENCE [LARGE SCALE GENOMIC DNA]</scope>
    <source>
        <strain evidence="2">4C16A</strain>
    </source>
</reference>
<reference evidence="1 2" key="2">
    <citation type="journal article" date="2021" name="Int. J. Syst. Evol. Microbiol.">
        <title>Roseibium litorale sp. nov., isolated from a tidal flat sediment and proposal for the reclassification of Labrenzia polysiphoniae as Roseibium polysiphoniae comb. nov.</title>
        <authorList>
            <person name="Liu Y."/>
            <person name="Pei T."/>
            <person name="Du J."/>
            <person name="Chao M."/>
            <person name="Deng M.R."/>
            <person name="Zhu H."/>
        </authorList>
    </citation>
    <scope>NUCLEOTIDE SEQUENCE [LARGE SCALE GENOMIC DNA]</scope>
    <source>
        <strain evidence="1 2">4C16A</strain>
    </source>
</reference>
<dbReference type="Gene3D" id="3.40.50.2000">
    <property type="entry name" value="Glycogen Phosphorylase B"/>
    <property type="match status" value="2"/>
</dbReference>
<comment type="caution">
    <text evidence="1">The sequence shown here is derived from an EMBL/GenBank/DDBJ whole genome shotgun (WGS) entry which is preliminary data.</text>
</comment>
<name>A0ABR9CRE5_9HYPH</name>